<feature type="compositionally biased region" description="Acidic residues" evidence="1">
    <location>
        <begin position="1"/>
        <end position="18"/>
    </location>
</feature>
<keyword evidence="3" id="KW-1185">Reference proteome</keyword>
<feature type="compositionally biased region" description="Polar residues" evidence="1">
    <location>
        <begin position="773"/>
        <end position="783"/>
    </location>
</feature>
<feature type="compositionally biased region" description="Basic and acidic residues" evidence="1">
    <location>
        <begin position="578"/>
        <end position="588"/>
    </location>
</feature>
<sequence>MSLEGVDDFSESFEDGVEDAAYAPDEEQSKVEDGDAKEYIGFVIKNNEGQRIAHEVYVDRNHARFELPTKLFVVSDPSTTKGQKMKKEERLTLGEGIRFKAVGNEIVSFSRTEKKDVDFPDTKVEEGRVYKKTTCVMKRYPGAENNVRTFCHLFGDVTLPEMWSERLMENVDFEAWLCIMPSNVTDKQLRVVVAEVLGINIDPDRVGPGAPWQFNNLLTQKKKFKDPYELDDDEEYDMQLEKTDEKFEDGEIYQPNTTIRKNVRGYFVSKNKIFVTRRRKVIKVGFWQGDKSGMVVECDTVFSNYLDQEIAYSYKQVANSKIPFRDGKIYPELAPMKFYHGFFEHRHVGLVYDRFQVLGVADGQRNGETKYQVALAEAYPLEGENCPKESPGTAFIIDPYADLSEEICSTLEEHTEYFEAHMTKLKGYVFGKQVYCPRFGNLRFDLKKQQRGIYPSGTAIDFDADVGNDIYFTVKNMRPDPKSAEIRAVDTLQGPVFCVSVKKSAQLPELVVCHQLSTLISDPKKRIVDPPKEAEKKKKKGVQKEKKEEVYSVWVIEDVDENSVARFKVLDMQDKRPETAPAECRYDYPIRSSMEPPEPNEDERQSVIISRAPSVMSTRPSRVSSVALSSSTSGGMDSYDSAESSRPLSAASSMTLPAMSPTPSTIVEEPDGDIFVDALEDHSENVKPFDGNLELYNSSAAHSDNEESRRTPRAAVFGPGSEGGEAGAEEKGERESRESSRGTAKQWEWDRPLSEAPVPQSNSSQPNSSQPNAFQSRPTQSGHSRLSSVKASSESASEPKTRKTQESVFAPQAVGESTSNCGSWCKSAKLLERLYKKSEIRDVLKQKKLYLSVIGKVAKAKAQAKQ</sequence>
<dbReference type="Proteomes" id="UP000298663">
    <property type="component" value="Unassembled WGS sequence"/>
</dbReference>
<organism evidence="2 3">
    <name type="scientific">Steinernema carpocapsae</name>
    <name type="common">Entomopathogenic nematode</name>
    <dbReference type="NCBI Taxonomy" id="34508"/>
    <lineage>
        <taxon>Eukaryota</taxon>
        <taxon>Metazoa</taxon>
        <taxon>Ecdysozoa</taxon>
        <taxon>Nematoda</taxon>
        <taxon>Chromadorea</taxon>
        <taxon>Rhabditida</taxon>
        <taxon>Tylenchina</taxon>
        <taxon>Panagrolaimomorpha</taxon>
        <taxon>Strongyloidoidea</taxon>
        <taxon>Steinernematidae</taxon>
        <taxon>Steinernema</taxon>
    </lineage>
</organism>
<proteinExistence type="predicted"/>
<feature type="compositionally biased region" description="Low complexity" evidence="1">
    <location>
        <begin position="621"/>
        <end position="633"/>
    </location>
</feature>
<feature type="compositionally biased region" description="Low complexity" evidence="1">
    <location>
        <begin position="784"/>
        <end position="796"/>
    </location>
</feature>
<gene>
    <name evidence="2" type="ORF">L596_014708</name>
</gene>
<feature type="region of interest" description="Disordered" evidence="1">
    <location>
        <begin position="1"/>
        <end position="31"/>
    </location>
</feature>
<protein>
    <submittedName>
        <fullName evidence="2">Uncharacterized protein</fullName>
    </submittedName>
</protein>
<dbReference type="EMBL" id="AZBU02000004">
    <property type="protein sequence ID" value="TKR80672.1"/>
    <property type="molecule type" value="Genomic_DNA"/>
</dbReference>
<name>A0A4U5NDH6_STECR</name>
<evidence type="ECO:0000313" key="2">
    <source>
        <dbReference type="EMBL" id="TKR80672.1"/>
    </source>
</evidence>
<reference evidence="2 3" key="2">
    <citation type="journal article" date="2019" name="G3 (Bethesda)">
        <title>Hybrid Assembly of the Genome of the Entomopathogenic Nematode Steinernema carpocapsae Identifies the X-Chromosome.</title>
        <authorList>
            <person name="Serra L."/>
            <person name="Macchietto M."/>
            <person name="Macias-Munoz A."/>
            <person name="McGill C.J."/>
            <person name="Rodriguez I.M."/>
            <person name="Rodriguez B."/>
            <person name="Murad R."/>
            <person name="Mortazavi A."/>
        </authorList>
    </citation>
    <scope>NUCLEOTIDE SEQUENCE [LARGE SCALE GENOMIC DNA]</scope>
    <source>
        <strain evidence="2 3">ALL</strain>
    </source>
</reference>
<feature type="compositionally biased region" description="Basic and acidic residues" evidence="1">
    <location>
        <begin position="728"/>
        <end position="740"/>
    </location>
</feature>
<evidence type="ECO:0000256" key="1">
    <source>
        <dbReference type="SAM" id="MobiDB-lite"/>
    </source>
</evidence>
<evidence type="ECO:0000313" key="3">
    <source>
        <dbReference type="Proteomes" id="UP000298663"/>
    </source>
</evidence>
<accession>A0A4U5NDH6</accession>
<dbReference type="AlphaFoldDB" id="A0A4U5NDH6"/>
<feature type="compositionally biased region" description="Polar residues" evidence="1">
    <location>
        <begin position="641"/>
        <end position="665"/>
    </location>
</feature>
<comment type="caution">
    <text evidence="2">The sequence shown here is derived from an EMBL/GenBank/DDBJ whole genome shotgun (WGS) entry which is preliminary data.</text>
</comment>
<feature type="region of interest" description="Disordered" evidence="1">
    <location>
        <begin position="578"/>
        <end position="822"/>
    </location>
</feature>
<reference evidence="2 3" key="1">
    <citation type="journal article" date="2015" name="Genome Biol.">
        <title>Comparative genomics of Steinernema reveals deeply conserved gene regulatory networks.</title>
        <authorList>
            <person name="Dillman A.R."/>
            <person name="Macchietto M."/>
            <person name="Porter C.F."/>
            <person name="Rogers A."/>
            <person name="Williams B."/>
            <person name="Antoshechkin I."/>
            <person name="Lee M.M."/>
            <person name="Goodwin Z."/>
            <person name="Lu X."/>
            <person name="Lewis E.E."/>
            <person name="Goodrich-Blair H."/>
            <person name="Stock S.P."/>
            <person name="Adams B.J."/>
            <person name="Sternberg P.W."/>
            <person name="Mortazavi A."/>
        </authorList>
    </citation>
    <scope>NUCLEOTIDE SEQUENCE [LARGE SCALE GENOMIC DNA]</scope>
    <source>
        <strain evidence="2 3">ALL</strain>
    </source>
</reference>
<feature type="compositionally biased region" description="Low complexity" evidence="1">
    <location>
        <begin position="759"/>
        <end position="772"/>
    </location>
</feature>